<dbReference type="InterPro" id="IPR025588">
    <property type="entry name" value="YcxB-like_C"/>
</dbReference>
<accession>A0ABW5S241</accession>
<dbReference type="Proteomes" id="UP001597399">
    <property type="component" value="Unassembled WGS sequence"/>
</dbReference>
<dbReference type="EMBL" id="JBHUMQ010000018">
    <property type="protein sequence ID" value="MFD2693603.1"/>
    <property type="molecule type" value="Genomic_DNA"/>
</dbReference>
<evidence type="ECO:0000313" key="4">
    <source>
        <dbReference type="Proteomes" id="UP001597399"/>
    </source>
</evidence>
<organism evidence="3 4">
    <name type="scientific">Sporolactobacillus shoreicorticis</name>
    <dbReference type="NCBI Taxonomy" id="1923877"/>
    <lineage>
        <taxon>Bacteria</taxon>
        <taxon>Bacillati</taxon>
        <taxon>Bacillota</taxon>
        <taxon>Bacilli</taxon>
        <taxon>Bacillales</taxon>
        <taxon>Sporolactobacillaceae</taxon>
        <taxon>Sporolactobacillus</taxon>
    </lineage>
</organism>
<keyword evidence="1" id="KW-0472">Membrane</keyword>
<keyword evidence="1" id="KW-0812">Transmembrane</keyword>
<name>A0ABW5S241_9BACL</name>
<gene>
    <name evidence="3" type="ORF">ACFSUE_08180</name>
</gene>
<dbReference type="Pfam" id="PF14317">
    <property type="entry name" value="YcxB"/>
    <property type="match status" value="1"/>
</dbReference>
<evidence type="ECO:0000256" key="1">
    <source>
        <dbReference type="SAM" id="Phobius"/>
    </source>
</evidence>
<sequence length="170" mass="20394">MITEDQDIQFGGKLTFQEYRKGNAPVGRKIIFCGVFLGLVSNFFLNLRSTSWLPSLFYALFFALCILIGCCILMYVEYFVIYKIDREIRQERRFLIRNEGVQVRTADSEAFYQWSNFRSIRNNKKLYILYRSVIKGIIIPKRFFQNEKQQKEFEKLILEKLHDQVRQNFL</sequence>
<feature type="transmembrane region" description="Helical" evidence="1">
    <location>
        <begin position="26"/>
        <end position="45"/>
    </location>
</feature>
<feature type="transmembrane region" description="Helical" evidence="1">
    <location>
        <begin position="57"/>
        <end position="82"/>
    </location>
</feature>
<proteinExistence type="predicted"/>
<reference evidence="4" key="1">
    <citation type="journal article" date="2019" name="Int. J. Syst. Evol. Microbiol.">
        <title>The Global Catalogue of Microorganisms (GCM) 10K type strain sequencing project: providing services to taxonomists for standard genome sequencing and annotation.</title>
        <authorList>
            <consortium name="The Broad Institute Genomics Platform"/>
            <consortium name="The Broad Institute Genome Sequencing Center for Infectious Disease"/>
            <person name="Wu L."/>
            <person name="Ma J."/>
        </authorList>
    </citation>
    <scope>NUCLEOTIDE SEQUENCE [LARGE SCALE GENOMIC DNA]</scope>
    <source>
        <strain evidence="4">TISTR 2466</strain>
    </source>
</reference>
<evidence type="ECO:0000259" key="2">
    <source>
        <dbReference type="Pfam" id="PF14317"/>
    </source>
</evidence>
<evidence type="ECO:0000313" key="3">
    <source>
        <dbReference type="EMBL" id="MFD2693603.1"/>
    </source>
</evidence>
<keyword evidence="4" id="KW-1185">Reference proteome</keyword>
<dbReference type="RefSeq" id="WP_253062450.1">
    <property type="nucleotide sequence ID" value="NZ_JAMXWM010000013.1"/>
</dbReference>
<comment type="caution">
    <text evidence="3">The sequence shown here is derived from an EMBL/GenBank/DDBJ whole genome shotgun (WGS) entry which is preliminary data.</text>
</comment>
<protein>
    <submittedName>
        <fullName evidence="3">YcxB family protein</fullName>
    </submittedName>
</protein>
<feature type="domain" description="YcxB-like C-terminal" evidence="2">
    <location>
        <begin position="98"/>
        <end position="157"/>
    </location>
</feature>
<keyword evidence="1" id="KW-1133">Transmembrane helix</keyword>